<protein>
    <submittedName>
        <fullName evidence="2">Uncharacterized protein</fullName>
    </submittedName>
</protein>
<evidence type="ECO:0000256" key="1">
    <source>
        <dbReference type="SAM" id="MobiDB-lite"/>
    </source>
</evidence>
<gene>
    <name evidence="2" type="ORF">F2Q68_00016705</name>
</gene>
<dbReference type="EMBL" id="QGKW02001940">
    <property type="protein sequence ID" value="KAF2555351.1"/>
    <property type="molecule type" value="Genomic_DNA"/>
</dbReference>
<evidence type="ECO:0000313" key="3">
    <source>
        <dbReference type="Proteomes" id="UP000712281"/>
    </source>
</evidence>
<sequence length="187" mass="20335">MNGEEKEENLLVQHQLHARLSPEPPLLIFVSSLPQQLPSLTAPPLPVSGSPMANQHKKKIPQIWSHAKLVVDDGKDTATLQGRRPHRTSTESASETGGPFGKAKEVDDPNLPSLAEIEKSRKRPASHAKLVVDDGKDTATLQGRRPHRTSTESASETGGPFGKAKEVDDPNLPSLAEIEKSRKRPAF</sequence>
<name>A0A8S9H8G1_BRACR</name>
<accession>A0A8S9H8G1</accession>
<evidence type="ECO:0000313" key="2">
    <source>
        <dbReference type="EMBL" id="KAF2555351.1"/>
    </source>
</evidence>
<dbReference type="Proteomes" id="UP000712281">
    <property type="component" value="Unassembled WGS sequence"/>
</dbReference>
<organism evidence="2 3">
    <name type="scientific">Brassica cretica</name>
    <name type="common">Mustard</name>
    <dbReference type="NCBI Taxonomy" id="69181"/>
    <lineage>
        <taxon>Eukaryota</taxon>
        <taxon>Viridiplantae</taxon>
        <taxon>Streptophyta</taxon>
        <taxon>Embryophyta</taxon>
        <taxon>Tracheophyta</taxon>
        <taxon>Spermatophyta</taxon>
        <taxon>Magnoliopsida</taxon>
        <taxon>eudicotyledons</taxon>
        <taxon>Gunneridae</taxon>
        <taxon>Pentapetalae</taxon>
        <taxon>rosids</taxon>
        <taxon>malvids</taxon>
        <taxon>Brassicales</taxon>
        <taxon>Brassicaceae</taxon>
        <taxon>Brassiceae</taxon>
        <taxon>Brassica</taxon>
    </lineage>
</organism>
<comment type="caution">
    <text evidence="2">The sequence shown here is derived from an EMBL/GenBank/DDBJ whole genome shotgun (WGS) entry which is preliminary data.</text>
</comment>
<feature type="region of interest" description="Disordered" evidence="1">
    <location>
        <begin position="75"/>
        <end position="187"/>
    </location>
</feature>
<dbReference type="AlphaFoldDB" id="A0A8S9H8G1"/>
<reference evidence="2" key="1">
    <citation type="submission" date="2019-12" db="EMBL/GenBank/DDBJ databases">
        <title>Genome sequencing and annotation of Brassica cretica.</title>
        <authorList>
            <person name="Studholme D.J."/>
            <person name="Sarris P.F."/>
        </authorList>
    </citation>
    <scope>NUCLEOTIDE SEQUENCE</scope>
    <source>
        <strain evidence="2">PFS-001/15</strain>
        <tissue evidence="2">Leaf</tissue>
    </source>
</reference>
<proteinExistence type="predicted"/>